<gene>
    <name evidence="2" type="ORF">BOKJ2_LOCUS11870</name>
</gene>
<proteinExistence type="predicted"/>
<dbReference type="Proteomes" id="UP000614601">
    <property type="component" value="Unassembled WGS sequence"/>
</dbReference>
<feature type="signal peptide" evidence="1">
    <location>
        <begin position="1"/>
        <end position="16"/>
    </location>
</feature>
<dbReference type="EMBL" id="CAJFCW020000005">
    <property type="protein sequence ID" value="CAG9121635.1"/>
    <property type="molecule type" value="Genomic_DNA"/>
</dbReference>
<dbReference type="Gene3D" id="2.40.70.10">
    <property type="entry name" value="Acid Proteases"/>
    <property type="match status" value="2"/>
</dbReference>
<keyword evidence="1" id="KW-0732">Signal</keyword>
<protein>
    <recommendedName>
        <fullName evidence="4">Peptidase A1 domain-containing protein</fullName>
    </recommendedName>
</protein>
<evidence type="ECO:0000256" key="1">
    <source>
        <dbReference type="SAM" id="SignalP"/>
    </source>
</evidence>
<comment type="caution">
    <text evidence="2">The sequence shown here is derived from an EMBL/GenBank/DDBJ whole genome shotgun (WGS) entry which is preliminary data.</text>
</comment>
<evidence type="ECO:0000313" key="2">
    <source>
        <dbReference type="EMBL" id="CAD5226023.1"/>
    </source>
</evidence>
<dbReference type="EMBL" id="CAJFDH010000005">
    <property type="protein sequence ID" value="CAD5226023.1"/>
    <property type="molecule type" value="Genomic_DNA"/>
</dbReference>
<evidence type="ECO:0000313" key="3">
    <source>
        <dbReference type="Proteomes" id="UP000614601"/>
    </source>
</evidence>
<accession>A0A811LEA8</accession>
<name>A0A811LEA8_9BILA</name>
<keyword evidence="3" id="KW-1185">Reference proteome</keyword>
<sequence>MTPIFALLLFGHTVTCVPFFSFASHSQSYSSNIPTVDIQYKYEDKDYTIPSIIDLNTEVSLVFSQKCKGKNKCTAEELTTVEVGIPDGEKYNDSSYDPANEFLGYFYDFQVKLRDLTQQHKILTITEGKGEQEYEASGRLGLGFGDADYKIVDKLFDGMDDHKTIYIYEGEYKHRVQDNDGRIAPVKQSGEVSFGKEIDSCKDLKYVQALEHDGKPWWQVEADITIGNLTFEKQKVAFNPSRRTFVNSKTFDTYFKTADVDSLADLPKFTIKIGNNEYVMEAKDYAEERKKDDKTYYSAFIGKVATNDYDFVFGYEFLQKKCLALRRNNNKYEVGLSPSAGNNVKIGSFVLILSVLVGLKFF</sequence>
<dbReference type="AlphaFoldDB" id="A0A811LEA8"/>
<dbReference type="InterPro" id="IPR021109">
    <property type="entry name" value="Peptidase_aspartic_dom_sf"/>
</dbReference>
<reference evidence="2" key="1">
    <citation type="submission" date="2020-09" db="EMBL/GenBank/DDBJ databases">
        <authorList>
            <person name="Kikuchi T."/>
        </authorList>
    </citation>
    <scope>NUCLEOTIDE SEQUENCE</scope>
    <source>
        <strain evidence="2">SH1</strain>
    </source>
</reference>
<feature type="chain" id="PRO_5035681850" description="Peptidase A1 domain-containing protein" evidence="1">
    <location>
        <begin position="17"/>
        <end position="362"/>
    </location>
</feature>
<dbReference type="OrthoDB" id="10413989at2759"/>
<dbReference type="Proteomes" id="UP000783686">
    <property type="component" value="Unassembled WGS sequence"/>
</dbReference>
<dbReference type="SUPFAM" id="SSF50630">
    <property type="entry name" value="Acid proteases"/>
    <property type="match status" value="1"/>
</dbReference>
<evidence type="ECO:0008006" key="4">
    <source>
        <dbReference type="Google" id="ProtNLM"/>
    </source>
</evidence>
<organism evidence="2 3">
    <name type="scientific">Bursaphelenchus okinawaensis</name>
    <dbReference type="NCBI Taxonomy" id="465554"/>
    <lineage>
        <taxon>Eukaryota</taxon>
        <taxon>Metazoa</taxon>
        <taxon>Ecdysozoa</taxon>
        <taxon>Nematoda</taxon>
        <taxon>Chromadorea</taxon>
        <taxon>Rhabditida</taxon>
        <taxon>Tylenchina</taxon>
        <taxon>Tylenchomorpha</taxon>
        <taxon>Aphelenchoidea</taxon>
        <taxon>Aphelenchoididae</taxon>
        <taxon>Bursaphelenchus</taxon>
    </lineage>
</organism>